<feature type="region of interest" description="Disordered" evidence="1">
    <location>
        <begin position="142"/>
        <end position="199"/>
    </location>
</feature>
<dbReference type="InterPro" id="IPR036388">
    <property type="entry name" value="WH-like_DNA-bd_sf"/>
</dbReference>
<dbReference type="Pfam" id="PF13730">
    <property type="entry name" value="HTH_36"/>
    <property type="match status" value="1"/>
</dbReference>
<accession>A0A212K2Y4</accession>
<dbReference type="Gene3D" id="1.10.10.10">
    <property type="entry name" value="Winged helix-like DNA-binding domain superfamily/Winged helix DNA-binding domain"/>
    <property type="match status" value="1"/>
</dbReference>
<evidence type="ECO:0000256" key="1">
    <source>
        <dbReference type="SAM" id="MobiDB-lite"/>
    </source>
</evidence>
<evidence type="ECO:0000313" key="2">
    <source>
        <dbReference type="EMBL" id="SBW06012.1"/>
    </source>
</evidence>
<name>A0A212K2Y4_9FIRM</name>
<proteinExistence type="predicted"/>
<dbReference type="SUPFAM" id="SSF46785">
    <property type="entry name" value="Winged helix' DNA-binding domain"/>
    <property type="match status" value="1"/>
</dbReference>
<dbReference type="AlphaFoldDB" id="A0A212K2Y4"/>
<dbReference type="EMBL" id="FLUN01000001">
    <property type="protein sequence ID" value="SBW06012.1"/>
    <property type="molecule type" value="Genomic_DNA"/>
</dbReference>
<sequence length="199" mass="22891">MKYNRWPKRDPIKNYFPVPNEIYHLGLEAGEIAIYGYLLSIEDRKTYQCHPSYKTIGKAVRMSSNTVRKNVVALEEKGLISTEATMIRRKDGRPMNGSLLYTIRPIQAAVEMFYVRQLRKVEEDAEKQRIAERLEKLPHRSHCKPLCAPLDKESSPNPIRGETGDVEPVSEDERRTNEFLSKPSEAVSEDEREAKEKAG</sequence>
<dbReference type="InterPro" id="IPR036390">
    <property type="entry name" value="WH_DNA-bd_sf"/>
</dbReference>
<organism evidence="2">
    <name type="scientific">uncultured Eubacteriales bacterium</name>
    <dbReference type="NCBI Taxonomy" id="172733"/>
    <lineage>
        <taxon>Bacteria</taxon>
        <taxon>Bacillati</taxon>
        <taxon>Bacillota</taxon>
        <taxon>Clostridia</taxon>
        <taxon>Eubacteriales</taxon>
        <taxon>environmental samples</taxon>
    </lineage>
</organism>
<gene>
    <name evidence="2" type="ORF">KL86CLO1_12105</name>
</gene>
<protein>
    <submittedName>
        <fullName evidence="2">LexA repressor</fullName>
    </submittedName>
</protein>
<reference evidence="2" key="1">
    <citation type="submission" date="2016-04" db="EMBL/GenBank/DDBJ databases">
        <authorList>
            <person name="Evans L.H."/>
            <person name="Alamgir A."/>
            <person name="Owens N."/>
            <person name="Weber N.D."/>
            <person name="Virtaneva K."/>
            <person name="Barbian K."/>
            <person name="Babar A."/>
            <person name="Rosenke K."/>
        </authorList>
    </citation>
    <scope>NUCLEOTIDE SEQUENCE</scope>
    <source>
        <strain evidence="2">86</strain>
    </source>
</reference>